<name>A0ABU7NZ73_9ACTN</name>
<comment type="caution">
    <text evidence="2">The sequence shown here is derived from an EMBL/GenBank/DDBJ whole genome shotgun (WGS) entry which is preliminary data.</text>
</comment>
<accession>A0ABU7NZ73</accession>
<sequence length="46" mass="4866">MTIAAAEATAAAMSRAMTSAMTFDRRESVHTAPNGENGNSRLWQGP</sequence>
<evidence type="ECO:0000313" key="3">
    <source>
        <dbReference type="Proteomes" id="UP001307760"/>
    </source>
</evidence>
<dbReference type="RefSeq" id="WP_330823411.1">
    <property type="nucleotide sequence ID" value="NZ_JAZBJP010000028.1"/>
</dbReference>
<gene>
    <name evidence="2" type="ORF">V2J85_30865</name>
</gene>
<feature type="region of interest" description="Disordered" evidence="1">
    <location>
        <begin position="22"/>
        <end position="46"/>
    </location>
</feature>
<evidence type="ECO:0000313" key="2">
    <source>
        <dbReference type="EMBL" id="MEE4423675.1"/>
    </source>
</evidence>
<reference evidence="2 3" key="1">
    <citation type="submission" date="2023-12" db="EMBL/GenBank/DDBJ databases">
        <title>30 novel species of actinomycetes from the DSMZ collection.</title>
        <authorList>
            <person name="Nouioui I."/>
        </authorList>
    </citation>
    <scope>NUCLEOTIDE SEQUENCE [LARGE SCALE GENOMIC DNA]</scope>
    <source>
        <strain evidence="2 3">DSM 41528</strain>
    </source>
</reference>
<feature type="compositionally biased region" description="Polar residues" evidence="1">
    <location>
        <begin position="34"/>
        <end position="46"/>
    </location>
</feature>
<evidence type="ECO:0000256" key="1">
    <source>
        <dbReference type="SAM" id="MobiDB-lite"/>
    </source>
</evidence>
<proteinExistence type="predicted"/>
<organism evidence="2 3">
    <name type="scientific">Streptomyces bugieae</name>
    <dbReference type="NCBI Taxonomy" id="3098223"/>
    <lineage>
        <taxon>Bacteria</taxon>
        <taxon>Bacillati</taxon>
        <taxon>Actinomycetota</taxon>
        <taxon>Actinomycetes</taxon>
        <taxon>Kitasatosporales</taxon>
        <taxon>Streptomycetaceae</taxon>
        <taxon>Streptomyces</taxon>
    </lineage>
</organism>
<dbReference type="Proteomes" id="UP001307760">
    <property type="component" value="Unassembled WGS sequence"/>
</dbReference>
<dbReference type="EMBL" id="JAZBJP010000028">
    <property type="protein sequence ID" value="MEE4423675.1"/>
    <property type="molecule type" value="Genomic_DNA"/>
</dbReference>
<keyword evidence="3" id="KW-1185">Reference proteome</keyword>
<protein>
    <submittedName>
        <fullName evidence="2">Uncharacterized protein</fullName>
    </submittedName>
</protein>